<feature type="domain" description="Penicillin-binding protein transpeptidase" evidence="1">
    <location>
        <begin position="6"/>
        <end position="65"/>
    </location>
</feature>
<dbReference type="GO" id="GO:0008658">
    <property type="term" value="F:penicillin binding"/>
    <property type="evidence" value="ECO:0007669"/>
    <property type="project" value="InterPro"/>
</dbReference>
<dbReference type="InterPro" id="IPR001460">
    <property type="entry name" value="PCN-bd_Tpept"/>
</dbReference>
<name>A0A9X9A0Q3_BACCE</name>
<evidence type="ECO:0000259" key="1">
    <source>
        <dbReference type="Pfam" id="PF00905"/>
    </source>
</evidence>
<dbReference type="GO" id="GO:0071555">
    <property type="term" value="P:cell wall organization"/>
    <property type="evidence" value="ECO:0007669"/>
    <property type="project" value="TreeGrafter"/>
</dbReference>
<comment type="caution">
    <text evidence="2">The sequence shown here is derived from an EMBL/GenBank/DDBJ whole genome shotgun (WGS) entry which is preliminary data.</text>
</comment>
<dbReference type="PANTHER" id="PTHR30627">
    <property type="entry name" value="PEPTIDOGLYCAN D,D-TRANSPEPTIDASE"/>
    <property type="match status" value="1"/>
</dbReference>
<feature type="non-terminal residue" evidence="2">
    <location>
        <position position="77"/>
    </location>
</feature>
<dbReference type="Gene3D" id="3.30.450.330">
    <property type="match status" value="1"/>
</dbReference>
<dbReference type="SUPFAM" id="SSF56601">
    <property type="entry name" value="beta-lactamase/transpeptidase-like"/>
    <property type="match status" value="1"/>
</dbReference>
<proteinExistence type="predicted"/>
<dbReference type="GO" id="GO:0005886">
    <property type="term" value="C:plasma membrane"/>
    <property type="evidence" value="ECO:0007669"/>
    <property type="project" value="TreeGrafter"/>
</dbReference>
<reference evidence="2 3" key="1">
    <citation type="journal article" date="2019" name="Environ. Microbiol.">
        <title>An active ?-lactamase is a part of an orchestrated cell wall stress resistance network of Bacillus subtilis and related rhizosphere species.</title>
        <authorList>
            <person name="Bucher T."/>
            <person name="Keren-Paz A."/>
            <person name="Hausser J."/>
            <person name="Olender T."/>
            <person name="Cytryn E."/>
            <person name="Kolodkin-Gal I."/>
        </authorList>
    </citation>
    <scope>NUCLEOTIDE SEQUENCE [LARGE SCALE GENOMIC DNA]</scope>
    <source>
        <strain evidence="2 3">I32</strain>
    </source>
</reference>
<dbReference type="EMBL" id="SZOH01004357">
    <property type="protein sequence ID" value="TKI86286.1"/>
    <property type="molecule type" value="Genomic_DNA"/>
</dbReference>
<dbReference type="InterPro" id="IPR012338">
    <property type="entry name" value="Beta-lactam/transpept-like"/>
</dbReference>
<evidence type="ECO:0000313" key="3">
    <source>
        <dbReference type="Proteomes" id="UP000308444"/>
    </source>
</evidence>
<dbReference type="PANTHER" id="PTHR30627:SF2">
    <property type="entry name" value="PEPTIDOGLYCAN D,D-TRANSPEPTIDASE MRDA"/>
    <property type="match status" value="1"/>
</dbReference>
<dbReference type="Pfam" id="PF00905">
    <property type="entry name" value="Transpeptidase"/>
    <property type="match status" value="1"/>
</dbReference>
<dbReference type="GO" id="GO:0071972">
    <property type="term" value="F:peptidoglycan L,D-transpeptidase activity"/>
    <property type="evidence" value="ECO:0007669"/>
    <property type="project" value="TreeGrafter"/>
</dbReference>
<accession>A0A9X9A0Q3</accession>
<dbReference type="Proteomes" id="UP000308444">
    <property type="component" value="Unassembled WGS sequence"/>
</dbReference>
<gene>
    <name evidence="2" type="ORF">FC695_39450</name>
</gene>
<feature type="non-terminal residue" evidence="2">
    <location>
        <position position="1"/>
    </location>
</feature>
<protein>
    <submittedName>
        <fullName evidence="2">Penicillin-binding protein 2</fullName>
    </submittedName>
</protein>
<evidence type="ECO:0000313" key="2">
    <source>
        <dbReference type="EMBL" id="TKI86286.1"/>
    </source>
</evidence>
<sequence length="77" mass="8422">VKYFKNAPYKPAGKTGTAQTVYGGDDPIGRNAKGERMECYNLTLVGYAPYDNPEVAFSVVVPWLHDDKNGINSIIGK</sequence>
<organism evidence="2 3">
    <name type="scientific">Bacillus cereus</name>
    <dbReference type="NCBI Taxonomy" id="1396"/>
    <lineage>
        <taxon>Bacteria</taxon>
        <taxon>Bacillati</taxon>
        <taxon>Bacillota</taxon>
        <taxon>Bacilli</taxon>
        <taxon>Bacillales</taxon>
        <taxon>Bacillaceae</taxon>
        <taxon>Bacillus</taxon>
        <taxon>Bacillus cereus group</taxon>
    </lineage>
</organism>
<dbReference type="AlphaFoldDB" id="A0A9X9A0Q3"/>
<dbReference type="InterPro" id="IPR050515">
    <property type="entry name" value="Beta-lactam/transpept"/>
</dbReference>